<dbReference type="EMBL" id="JAEHOC010000003">
    <property type="protein sequence ID" value="KAG2443727.1"/>
    <property type="molecule type" value="Genomic_DNA"/>
</dbReference>
<dbReference type="InterPro" id="IPR036400">
    <property type="entry name" value="Cyt_B5-like_heme/steroid_sf"/>
</dbReference>
<evidence type="ECO:0000256" key="3">
    <source>
        <dbReference type="ARBA" id="ARBA00023004"/>
    </source>
</evidence>
<accession>A0A835WAD7</accession>
<dbReference type="Proteomes" id="UP000650467">
    <property type="component" value="Unassembled WGS sequence"/>
</dbReference>
<dbReference type="OrthoDB" id="432299at2759"/>
<keyword evidence="7" id="KW-1185">Reference proteome</keyword>
<dbReference type="AlphaFoldDB" id="A0A835WAD7"/>
<dbReference type="GO" id="GO:0004128">
    <property type="term" value="F:cytochrome-b5 reductase activity, acting on NAD(P)H"/>
    <property type="evidence" value="ECO:0007669"/>
    <property type="project" value="TreeGrafter"/>
</dbReference>
<dbReference type="PANTHER" id="PTHR46237:SF1">
    <property type="entry name" value="CYTOCHROME B5 REDUCTASE 4"/>
    <property type="match status" value="1"/>
</dbReference>
<keyword evidence="1 4" id="KW-0349">Heme</keyword>
<evidence type="ECO:0000256" key="1">
    <source>
        <dbReference type="ARBA" id="ARBA00022617"/>
    </source>
</evidence>
<dbReference type="PANTHER" id="PTHR46237">
    <property type="entry name" value="CYTOCHROME B5 REDUCTASE 4 FAMILY MEMBER"/>
    <property type="match status" value="1"/>
</dbReference>
<sequence length="72" mass="7707">MVLRGKVYNISPYLRFHPGGVPILMKAAGKDGTALFTKYHPWVNADALLEKCLVGLLAPAVEAETQAKAAAL</sequence>
<dbReference type="InterPro" id="IPR018506">
    <property type="entry name" value="Cyt_B5_heme-BS"/>
</dbReference>
<dbReference type="GO" id="GO:0046872">
    <property type="term" value="F:metal ion binding"/>
    <property type="evidence" value="ECO:0007669"/>
    <property type="project" value="UniProtKB-UniRule"/>
</dbReference>
<proteinExistence type="inferred from homology"/>
<dbReference type="Pfam" id="PF00173">
    <property type="entry name" value="Cyt-b5"/>
    <property type="match status" value="1"/>
</dbReference>
<evidence type="ECO:0000259" key="5">
    <source>
        <dbReference type="PROSITE" id="PS50255"/>
    </source>
</evidence>
<dbReference type="InterPro" id="IPR001199">
    <property type="entry name" value="Cyt_B5-like_heme/steroid-bd"/>
</dbReference>
<comment type="caution">
    <text evidence="6">The sequence shown here is derived from an EMBL/GenBank/DDBJ whole genome shotgun (WGS) entry which is preliminary data.</text>
</comment>
<evidence type="ECO:0000256" key="2">
    <source>
        <dbReference type="ARBA" id="ARBA00022723"/>
    </source>
</evidence>
<dbReference type="PRINTS" id="PR00363">
    <property type="entry name" value="CYTOCHROMEB5"/>
</dbReference>
<evidence type="ECO:0000313" key="6">
    <source>
        <dbReference type="EMBL" id="KAG2443727.1"/>
    </source>
</evidence>
<protein>
    <recommendedName>
        <fullName evidence="5">Cytochrome b5 heme-binding domain-containing protein</fullName>
    </recommendedName>
</protein>
<dbReference type="SMART" id="SM01117">
    <property type="entry name" value="Cyt-b5"/>
    <property type="match status" value="1"/>
</dbReference>
<dbReference type="GO" id="GO:0005737">
    <property type="term" value="C:cytoplasm"/>
    <property type="evidence" value="ECO:0007669"/>
    <property type="project" value="TreeGrafter"/>
</dbReference>
<keyword evidence="2 4" id="KW-0479">Metal-binding</keyword>
<organism evidence="6 7">
    <name type="scientific">Chlamydomonas incerta</name>
    <dbReference type="NCBI Taxonomy" id="51695"/>
    <lineage>
        <taxon>Eukaryota</taxon>
        <taxon>Viridiplantae</taxon>
        <taxon>Chlorophyta</taxon>
        <taxon>core chlorophytes</taxon>
        <taxon>Chlorophyceae</taxon>
        <taxon>CS clade</taxon>
        <taxon>Chlamydomonadales</taxon>
        <taxon>Chlamydomonadaceae</taxon>
        <taxon>Chlamydomonas</taxon>
    </lineage>
</organism>
<keyword evidence="3 4" id="KW-0408">Iron</keyword>
<dbReference type="PROSITE" id="PS50255">
    <property type="entry name" value="CYTOCHROME_B5_2"/>
    <property type="match status" value="1"/>
</dbReference>
<evidence type="ECO:0000256" key="4">
    <source>
        <dbReference type="RuleBase" id="RU362121"/>
    </source>
</evidence>
<dbReference type="GO" id="GO:0020037">
    <property type="term" value="F:heme binding"/>
    <property type="evidence" value="ECO:0007669"/>
    <property type="project" value="UniProtKB-UniRule"/>
</dbReference>
<dbReference type="Gene3D" id="3.10.120.10">
    <property type="entry name" value="Cytochrome b5-like heme/steroid binding domain"/>
    <property type="match status" value="1"/>
</dbReference>
<reference evidence="6" key="1">
    <citation type="journal article" date="2020" name="bioRxiv">
        <title>Comparative genomics of Chlamydomonas.</title>
        <authorList>
            <person name="Craig R.J."/>
            <person name="Hasan A.R."/>
            <person name="Ness R.W."/>
            <person name="Keightley P.D."/>
        </authorList>
    </citation>
    <scope>NUCLEOTIDE SEQUENCE</scope>
    <source>
        <strain evidence="6">SAG 7.73</strain>
    </source>
</reference>
<dbReference type="PROSITE" id="PS00191">
    <property type="entry name" value="CYTOCHROME_B5_1"/>
    <property type="match status" value="1"/>
</dbReference>
<dbReference type="InterPro" id="IPR051872">
    <property type="entry name" value="Cytochrome_b5/Flavoprotein_Rdt"/>
</dbReference>
<name>A0A835WAD7_CHLIN</name>
<dbReference type="SUPFAM" id="SSF55856">
    <property type="entry name" value="Cytochrome b5-like heme/steroid binding domain"/>
    <property type="match status" value="1"/>
</dbReference>
<gene>
    <name evidence="6" type="ORF">HXX76_002073</name>
</gene>
<evidence type="ECO:0000313" key="7">
    <source>
        <dbReference type="Proteomes" id="UP000650467"/>
    </source>
</evidence>
<comment type="similarity">
    <text evidence="4">Belongs to the cytochrome b5 family.</text>
</comment>
<feature type="domain" description="Cytochrome b5 heme-binding" evidence="5">
    <location>
        <begin position="1"/>
        <end position="58"/>
    </location>
</feature>